<reference evidence="2" key="1">
    <citation type="submission" date="2023-04" db="EMBL/GenBank/DDBJ databases">
        <title>Phytophthora fragariaefolia NBRC 109709.</title>
        <authorList>
            <person name="Ichikawa N."/>
            <person name="Sato H."/>
            <person name="Tonouchi N."/>
        </authorList>
    </citation>
    <scope>NUCLEOTIDE SEQUENCE</scope>
    <source>
        <strain evidence="2">NBRC 109709</strain>
    </source>
</reference>
<keyword evidence="3" id="KW-1185">Reference proteome</keyword>
<sequence length="205" mass="22050">MGPCRAPIWKGAVNGKSQFWTDVASSFAEGRLEYGWLVASHPNLGGIPPSTLTVHNGVKLGSIFCYGRIDILYLHFWLEKGPNLLVAVAGRLADAAQVDTMRPKNLVATPGKQTSGTAAGSTPSRKNEELALLREMVGLVCGGSADSHDVDRDGLLYQLKTTIETIGLLQAQLRDATDADEANGLQADLLFFAGIKNKIKEELRC</sequence>
<proteinExistence type="predicted"/>
<dbReference type="OrthoDB" id="128116at2759"/>
<dbReference type="AlphaFoldDB" id="A0A9W6TYR7"/>
<name>A0A9W6TYR7_9STRA</name>
<comment type="caution">
    <text evidence="2">The sequence shown here is derived from an EMBL/GenBank/DDBJ whole genome shotgun (WGS) entry which is preliminary data.</text>
</comment>
<feature type="compositionally biased region" description="Polar residues" evidence="1">
    <location>
        <begin position="111"/>
        <end position="124"/>
    </location>
</feature>
<evidence type="ECO:0000313" key="3">
    <source>
        <dbReference type="Proteomes" id="UP001165121"/>
    </source>
</evidence>
<dbReference type="Proteomes" id="UP001165121">
    <property type="component" value="Unassembled WGS sequence"/>
</dbReference>
<organism evidence="2 3">
    <name type="scientific">Phytophthora fragariaefolia</name>
    <dbReference type="NCBI Taxonomy" id="1490495"/>
    <lineage>
        <taxon>Eukaryota</taxon>
        <taxon>Sar</taxon>
        <taxon>Stramenopiles</taxon>
        <taxon>Oomycota</taxon>
        <taxon>Peronosporomycetes</taxon>
        <taxon>Peronosporales</taxon>
        <taxon>Peronosporaceae</taxon>
        <taxon>Phytophthora</taxon>
    </lineage>
</organism>
<gene>
    <name evidence="2" type="ORF">Pfra01_000305200</name>
</gene>
<dbReference type="EMBL" id="BSXT01000239">
    <property type="protein sequence ID" value="GMF21883.1"/>
    <property type="molecule type" value="Genomic_DNA"/>
</dbReference>
<evidence type="ECO:0000313" key="2">
    <source>
        <dbReference type="EMBL" id="GMF21883.1"/>
    </source>
</evidence>
<evidence type="ECO:0000256" key="1">
    <source>
        <dbReference type="SAM" id="MobiDB-lite"/>
    </source>
</evidence>
<protein>
    <submittedName>
        <fullName evidence="2">Unnamed protein product</fullName>
    </submittedName>
</protein>
<accession>A0A9W6TYR7</accession>
<feature type="region of interest" description="Disordered" evidence="1">
    <location>
        <begin position="106"/>
        <end position="125"/>
    </location>
</feature>